<proteinExistence type="predicted"/>
<feature type="chain" id="PRO_5043628482" evidence="1">
    <location>
        <begin position="17"/>
        <end position="141"/>
    </location>
</feature>
<evidence type="ECO:0000313" key="5">
    <source>
        <dbReference type="Proteomes" id="UP001159659"/>
    </source>
</evidence>
<sequence length="141" mass="15717">MIHMTLQVLAIAVSACKKFVAIADAAGILSLYKISEVLLFGHSVCALYQVCNVRGRDRFERRAGSGGDSVVGDFIAIGELASTEFEHKLLENDKDISSKVLKNTRFEWVNVDRLREKALSCMLVHRVQSEQYVIIGIMQQS</sequence>
<evidence type="ECO:0000313" key="2">
    <source>
        <dbReference type="EMBL" id="CAH0488303.1"/>
    </source>
</evidence>
<comment type="caution">
    <text evidence="3">The sequence shown here is derived from an EMBL/GenBank/DDBJ whole genome shotgun (WGS) entry which is preliminary data.</text>
</comment>
<feature type="signal peptide" evidence="1">
    <location>
        <begin position="1"/>
        <end position="16"/>
    </location>
</feature>
<accession>A0AAV0THU9</accession>
<keyword evidence="1" id="KW-0732">Signal</keyword>
<keyword evidence="4" id="KW-1185">Reference proteome</keyword>
<dbReference type="Proteomes" id="UP001159659">
    <property type="component" value="Unassembled WGS sequence"/>
</dbReference>
<name>A0AAV0THU9_9STRA</name>
<dbReference type="EMBL" id="CANTFK010000666">
    <property type="protein sequence ID" value="CAI5722181.1"/>
    <property type="molecule type" value="Genomic_DNA"/>
</dbReference>
<protein>
    <submittedName>
        <fullName evidence="3">Uncharacterized protein</fullName>
    </submittedName>
</protein>
<gene>
    <name evidence="2" type="ORF">PFR001_LOCUS3793</name>
    <name evidence="3" type="ORF">PFR002_LOCUS4380</name>
</gene>
<evidence type="ECO:0000313" key="3">
    <source>
        <dbReference type="EMBL" id="CAI5722181.1"/>
    </source>
</evidence>
<reference evidence="3" key="2">
    <citation type="submission" date="2022-12" db="EMBL/GenBank/DDBJ databases">
        <authorList>
            <person name="Webb A."/>
        </authorList>
    </citation>
    <scope>NUCLEOTIDE SEQUENCE</scope>
    <source>
        <strain evidence="3">Pf2</strain>
    </source>
</reference>
<reference evidence="2 4" key="1">
    <citation type="submission" date="2021-11" db="EMBL/GenBank/DDBJ databases">
        <authorList>
            <person name="Islam A."/>
            <person name="Islam S."/>
            <person name="Flora M.S."/>
            <person name="Rahman M."/>
            <person name="Ziaur R.M."/>
            <person name="Epstein J.H."/>
            <person name="Hassan M."/>
            <person name="Klassen M."/>
            <person name="Woodard K."/>
            <person name="Webb A."/>
            <person name="Webby R.J."/>
            <person name="El Zowalaty M.E."/>
        </authorList>
    </citation>
    <scope>NUCLEOTIDE SEQUENCE [LARGE SCALE GENOMIC DNA]</scope>
    <source>
        <strain evidence="2">Pf1</strain>
    </source>
</reference>
<dbReference type="Proteomes" id="UP001157938">
    <property type="component" value="Unassembled WGS sequence"/>
</dbReference>
<dbReference type="AlphaFoldDB" id="A0AAV0THU9"/>
<evidence type="ECO:0000313" key="4">
    <source>
        <dbReference type="Proteomes" id="UP001157938"/>
    </source>
</evidence>
<organism evidence="3 5">
    <name type="scientific">Peronospora farinosa</name>
    <dbReference type="NCBI Taxonomy" id="134698"/>
    <lineage>
        <taxon>Eukaryota</taxon>
        <taxon>Sar</taxon>
        <taxon>Stramenopiles</taxon>
        <taxon>Oomycota</taxon>
        <taxon>Peronosporomycetes</taxon>
        <taxon>Peronosporales</taxon>
        <taxon>Peronosporaceae</taxon>
        <taxon>Peronospora</taxon>
    </lineage>
</organism>
<dbReference type="EMBL" id="CAKLBC010000792">
    <property type="protein sequence ID" value="CAH0488303.1"/>
    <property type="molecule type" value="Genomic_DNA"/>
</dbReference>
<evidence type="ECO:0000256" key="1">
    <source>
        <dbReference type="SAM" id="SignalP"/>
    </source>
</evidence>